<proteinExistence type="predicted"/>
<evidence type="ECO:0000313" key="1">
    <source>
        <dbReference type="EMBL" id="NDV38259.1"/>
    </source>
</evidence>
<dbReference type="Pfam" id="PF00132">
    <property type="entry name" value="Hexapep"/>
    <property type="match status" value="1"/>
</dbReference>
<name>A0A6B2LM75_9EUKA</name>
<dbReference type="EMBL" id="GIBP01009290">
    <property type="protein sequence ID" value="NDV38259.1"/>
    <property type="molecule type" value="Transcribed_RNA"/>
</dbReference>
<sequence>MVGDVEVGEDSSIWYNTVIRAELSKISIGKRTNIQDNCTIHTEDPLKIGDDVSVGHNAIVHGCTIEDQVIVGMHSTILNRAVIGTGSIVGAGTLVKEGTIVPPGSLIVGVPGKIVKSGDTSMLPYIKQNAKIYLNFKEAHQRGDYKIYSKL</sequence>
<accession>A0A6B2LM75</accession>
<dbReference type="AlphaFoldDB" id="A0A6B2LM75"/>
<dbReference type="SUPFAM" id="SSF51161">
    <property type="entry name" value="Trimeric LpxA-like enzymes"/>
    <property type="match status" value="1"/>
</dbReference>
<dbReference type="CDD" id="cd04645">
    <property type="entry name" value="LbH_gamma_CA_like"/>
    <property type="match status" value="1"/>
</dbReference>
<organism evidence="1">
    <name type="scientific">Arcella intermedia</name>
    <dbReference type="NCBI Taxonomy" id="1963864"/>
    <lineage>
        <taxon>Eukaryota</taxon>
        <taxon>Amoebozoa</taxon>
        <taxon>Tubulinea</taxon>
        <taxon>Elardia</taxon>
        <taxon>Arcellinida</taxon>
        <taxon>Sphaerothecina</taxon>
        <taxon>Arcellidae</taxon>
        <taxon>Arcella</taxon>
    </lineage>
</organism>
<evidence type="ECO:0008006" key="2">
    <source>
        <dbReference type="Google" id="ProtNLM"/>
    </source>
</evidence>
<dbReference type="Gene3D" id="2.160.10.10">
    <property type="entry name" value="Hexapeptide repeat proteins"/>
    <property type="match status" value="1"/>
</dbReference>
<reference evidence="1" key="1">
    <citation type="journal article" date="2020" name="J. Eukaryot. Microbiol.">
        <title>De novo Sequencing, Assembly and Annotation of the Transcriptome for the Free-Living Testate Amoeba Arcella intermedia.</title>
        <authorList>
            <person name="Ribeiro G.M."/>
            <person name="Porfirio-Sousa A.L."/>
            <person name="Maurer-Alcala X.X."/>
            <person name="Katz L.A."/>
            <person name="Lahr D.J.G."/>
        </authorList>
    </citation>
    <scope>NUCLEOTIDE SEQUENCE</scope>
</reference>
<dbReference type="InterPro" id="IPR011004">
    <property type="entry name" value="Trimer_LpxA-like_sf"/>
</dbReference>
<dbReference type="InterPro" id="IPR001451">
    <property type="entry name" value="Hexapep"/>
</dbReference>
<dbReference type="PANTHER" id="PTHR13061:SF29">
    <property type="entry name" value="GAMMA CARBONIC ANHYDRASE-LIKE 1, MITOCHONDRIAL-RELATED"/>
    <property type="match status" value="1"/>
</dbReference>
<protein>
    <recommendedName>
        <fullName evidence="2">Gamma carbonic anhydrase family protein</fullName>
    </recommendedName>
</protein>
<dbReference type="InterPro" id="IPR050484">
    <property type="entry name" value="Transf_Hexapept/Carb_Anhydrase"/>
</dbReference>
<dbReference type="InterPro" id="IPR047324">
    <property type="entry name" value="LbH_gamma_CA-like"/>
</dbReference>
<dbReference type="PANTHER" id="PTHR13061">
    <property type="entry name" value="DYNACTIN SUBUNIT P25"/>
    <property type="match status" value="1"/>
</dbReference>